<organism evidence="1 2">
    <name type="scientific">Canavalia gladiata</name>
    <name type="common">Sword bean</name>
    <name type="synonym">Dolichos gladiatus</name>
    <dbReference type="NCBI Taxonomy" id="3824"/>
    <lineage>
        <taxon>Eukaryota</taxon>
        <taxon>Viridiplantae</taxon>
        <taxon>Streptophyta</taxon>
        <taxon>Embryophyta</taxon>
        <taxon>Tracheophyta</taxon>
        <taxon>Spermatophyta</taxon>
        <taxon>Magnoliopsida</taxon>
        <taxon>eudicotyledons</taxon>
        <taxon>Gunneridae</taxon>
        <taxon>Pentapetalae</taxon>
        <taxon>rosids</taxon>
        <taxon>fabids</taxon>
        <taxon>Fabales</taxon>
        <taxon>Fabaceae</taxon>
        <taxon>Papilionoideae</taxon>
        <taxon>50 kb inversion clade</taxon>
        <taxon>NPAAA clade</taxon>
        <taxon>indigoferoid/millettioid clade</taxon>
        <taxon>Phaseoleae</taxon>
        <taxon>Canavalia</taxon>
    </lineage>
</organism>
<comment type="caution">
    <text evidence="1">The sequence shown here is derived from an EMBL/GenBank/DDBJ whole genome shotgun (WGS) entry which is preliminary data.</text>
</comment>
<sequence>MVRLAAPVAEEVECMLDPIEIPFIKLEYVRVTNCDTIWHIIHMYQIPKNLGELGEEEVLSETPLRAL</sequence>
<evidence type="ECO:0000313" key="1">
    <source>
        <dbReference type="EMBL" id="KAK7307530.1"/>
    </source>
</evidence>
<protein>
    <submittedName>
        <fullName evidence="1">Uncharacterized protein</fullName>
    </submittedName>
</protein>
<dbReference type="EMBL" id="JAYMYQ010000010">
    <property type="protein sequence ID" value="KAK7307530.1"/>
    <property type="molecule type" value="Genomic_DNA"/>
</dbReference>
<reference evidence="1 2" key="1">
    <citation type="submission" date="2024-01" db="EMBL/GenBank/DDBJ databases">
        <title>The genomes of 5 underutilized Papilionoideae crops provide insights into root nodulation and disease resistanc.</title>
        <authorList>
            <person name="Jiang F."/>
        </authorList>
    </citation>
    <scope>NUCLEOTIDE SEQUENCE [LARGE SCALE GENOMIC DNA]</scope>
    <source>
        <strain evidence="1">LVBAO_FW01</strain>
        <tissue evidence="1">Leaves</tissue>
    </source>
</reference>
<gene>
    <name evidence="1" type="ORF">VNO77_40690</name>
</gene>
<dbReference type="Proteomes" id="UP001367508">
    <property type="component" value="Unassembled WGS sequence"/>
</dbReference>
<accession>A0AAN9JY63</accession>
<proteinExistence type="predicted"/>
<evidence type="ECO:0000313" key="2">
    <source>
        <dbReference type="Proteomes" id="UP001367508"/>
    </source>
</evidence>
<dbReference type="AlphaFoldDB" id="A0AAN9JY63"/>
<name>A0AAN9JY63_CANGL</name>
<keyword evidence="2" id="KW-1185">Reference proteome</keyword>